<keyword evidence="3" id="KW-1185">Reference proteome</keyword>
<feature type="region of interest" description="Disordered" evidence="1">
    <location>
        <begin position="406"/>
        <end position="444"/>
    </location>
</feature>
<feature type="compositionally biased region" description="Basic and acidic residues" evidence="1">
    <location>
        <begin position="433"/>
        <end position="444"/>
    </location>
</feature>
<dbReference type="EMBL" id="JARPUR010000002">
    <property type="protein sequence ID" value="KAK4883518.1"/>
    <property type="molecule type" value="Genomic_DNA"/>
</dbReference>
<gene>
    <name evidence="2" type="ORF">RN001_006837</name>
</gene>
<dbReference type="AlphaFoldDB" id="A0AAN7QLE7"/>
<sequence>MSNSHVLIDCVKSSTDRSIARNIDNFENVVSWQKQSTMEMKLARTNFTNPLSISNKYDSIVVVLDTKKPPTAYKYPTNKPIYKSNHSSTILSDVSLNISLKQTNDVDLVQDDLIVLSDSVLVKELNYEYKKVMQIRELFNSPNRTIKLEKDENMRKATNVQKFLESTPPLITSQCPLIGDSKLVMTVEESIKSLPVIVDIEQTHQEMLNPECTPNPKRFKLNSDDNCIINSETLPSISMNVESHCNEQACTDAQENILENLTKEPSNKCIPFIFNGINTDTEAYKFKFEVCVKNDASLDTNTSISPIFVPDGSVEPDSLPKLEGLAKPVPSELVDNCAIPLNIDQPVIPPCEDKVVEKVQEKGGASSDFVIFHSLSNQFKPPSNSNADYFLDDEYFERKDKKMASTVSIPKKNGVKRRQESTETPNTHKRPRNDRVVKSPVHKKEVGSKNHMNWELYNFSKPQDCFEAVKTQWGCSYLPNPHEDLTTRFYDSMPTYNTNFSISGNTNNTIECLSVYENQIMEIEREVDSIKYNLDTYGALLNKRLINQNMERWKKLKAMKSRLNDACDDAHRFYTYYRDNRTGWNAWYISEYHTNEIKHQFDILDAYTDFYGYA</sequence>
<evidence type="ECO:0000313" key="2">
    <source>
        <dbReference type="EMBL" id="KAK4883518.1"/>
    </source>
</evidence>
<comment type="caution">
    <text evidence="2">The sequence shown here is derived from an EMBL/GenBank/DDBJ whole genome shotgun (WGS) entry which is preliminary data.</text>
</comment>
<accession>A0AAN7QLE7</accession>
<dbReference type="Proteomes" id="UP001353858">
    <property type="component" value="Unassembled WGS sequence"/>
</dbReference>
<proteinExistence type="predicted"/>
<evidence type="ECO:0000313" key="3">
    <source>
        <dbReference type="Proteomes" id="UP001353858"/>
    </source>
</evidence>
<reference evidence="3" key="1">
    <citation type="submission" date="2023-01" db="EMBL/GenBank/DDBJ databases">
        <title>Key to firefly adult light organ development and bioluminescence: homeobox transcription factors regulate luciferase expression and transportation to peroxisome.</title>
        <authorList>
            <person name="Fu X."/>
        </authorList>
    </citation>
    <scope>NUCLEOTIDE SEQUENCE [LARGE SCALE GENOMIC DNA]</scope>
</reference>
<name>A0AAN7QLE7_9COLE</name>
<evidence type="ECO:0000256" key="1">
    <source>
        <dbReference type="SAM" id="MobiDB-lite"/>
    </source>
</evidence>
<organism evidence="2 3">
    <name type="scientific">Aquatica leii</name>
    <dbReference type="NCBI Taxonomy" id="1421715"/>
    <lineage>
        <taxon>Eukaryota</taxon>
        <taxon>Metazoa</taxon>
        <taxon>Ecdysozoa</taxon>
        <taxon>Arthropoda</taxon>
        <taxon>Hexapoda</taxon>
        <taxon>Insecta</taxon>
        <taxon>Pterygota</taxon>
        <taxon>Neoptera</taxon>
        <taxon>Endopterygota</taxon>
        <taxon>Coleoptera</taxon>
        <taxon>Polyphaga</taxon>
        <taxon>Elateriformia</taxon>
        <taxon>Elateroidea</taxon>
        <taxon>Lampyridae</taxon>
        <taxon>Luciolinae</taxon>
        <taxon>Aquatica</taxon>
    </lineage>
</organism>
<protein>
    <submittedName>
        <fullName evidence="2">Uncharacterized protein</fullName>
    </submittedName>
</protein>